<keyword evidence="2" id="KW-1185">Reference proteome</keyword>
<dbReference type="Proteomes" id="UP000179807">
    <property type="component" value="Unassembled WGS sequence"/>
</dbReference>
<dbReference type="GeneID" id="94835281"/>
<reference evidence="1" key="1">
    <citation type="submission" date="2016-10" db="EMBL/GenBank/DDBJ databases">
        <authorList>
            <person name="Benchimol M."/>
            <person name="Almeida L.G."/>
            <person name="Vasconcelos A.T."/>
            <person name="Perreira-Neves A."/>
            <person name="Rosa I.A."/>
            <person name="Tasca T."/>
            <person name="Bogo M.R."/>
            <person name="de Souza W."/>
        </authorList>
    </citation>
    <scope>NUCLEOTIDE SEQUENCE [LARGE SCALE GENOMIC DNA]</scope>
    <source>
        <strain evidence="1">K</strain>
    </source>
</reference>
<comment type="caution">
    <text evidence="1">The sequence shown here is derived from an EMBL/GenBank/DDBJ whole genome shotgun (WGS) entry which is preliminary data.</text>
</comment>
<dbReference type="AlphaFoldDB" id="A0A1J4KKJ5"/>
<sequence length="443" mass="50867">MKKLILYMHSILIRPHFSMINLTLSSLSLISSISHAPLFSPPLSVINTRLSISNSNFARFFAQSLLTHANNILLSYENTKFSHFLSSAFMIDSIDECKQNLYETYYHQFTETMNFTKNEVIVRSCQFLNCHSQENGGAFSIRNSQNVLWLTLTSLFQCTTEGESGGGFFLETKTNKLNSVCFYQCSANLYGGAYFAISTIEHTSEWVSVVQCPYDKPMLSHCCFNLGGGQLHMSQNISFNKYQNVGGFSRINANFSMVHFGVYSNNIAGNFLYIDNINRYLMQNHEFFNVINNTFADFGLQQEWPPSLILAHNAQVFVKNMIFLNNTNMPIVHLIKNETTYMIPFVELEDCWFDTMENMNMVENMKDPVHYLATVKNCNTFNEKTVFQTYEMRLLSTHGCEAPYVETRTFLPHEWVHVSEEGQQAVNKSFHMFGKHLPGEVDD</sequence>
<dbReference type="EMBL" id="MLAK01000587">
    <property type="protein sequence ID" value="OHT11456.1"/>
    <property type="molecule type" value="Genomic_DNA"/>
</dbReference>
<accession>A0A1J4KKJ5</accession>
<proteinExistence type="predicted"/>
<protein>
    <submittedName>
        <fullName evidence="1">Uncharacterized protein</fullName>
    </submittedName>
</protein>
<dbReference type="RefSeq" id="XP_068364592.1">
    <property type="nucleotide sequence ID" value="XM_068500577.1"/>
</dbReference>
<gene>
    <name evidence="1" type="ORF">TRFO_19094</name>
</gene>
<name>A0A1J4KKJ5_9EUKA</name>
<organism evidence="1 2">
    <name type="scientific">Tritrichomonas foetus</name>
    <dbReference type="NCBI Taxonomy" id="1144522"/>
    <lineage>
        <taxon>Eukaryota</taxon>
        <taxon>Metamonada</taxon>
        <taxon>Parabasalia</taxon>
        <taxon>Tritrichomonadida</taxon>
        <taxon>Tritrichomonadidae</taxon>
        <taxon>Tritrichomonas</taxon>
    </lineage>
</organism>
<evidence type="ECO:0000313" key="1">
    <source>
        <dbReference type="EMBL" id="OHT11456.1"/>
    </source>
</evidence>
<dbReference type="VEuPathDB" id="TrichDB:TRFO_19094"/>
<evidence type="ECO:0000313" key="2">
    <source>
        <dbReference type="Proteomes" id="UP000179807"/>
    </source>
</evidence>